<protein>
    <recommendedName>
        <fullName evidence="4">Phage tail tape measure protein</fullName>
    </recommendedName>
</protein>
<feature type="non-terminal residue" evidence="2">
    <location>
        <position position="1"/>
    </location>
</feature>
<organism evidence="2 3">
    <name type="scientific">Moraxella equi</name>
    <dbReference type="NCBI Taxonomy" id="60442"/>
    <lineage>
        <taxon>Bacteria</taxon>
        <taxon>Pseudomonadati</taxon>
        <taxon>Pseudomonadota</taxon>
        <taxon>Gammaproteobacteria</taxon>
        <taxon>Moraxellales</taxon>
        <taxon>Moraxellaceae</taxon>
        <taxon>Moraxella</taxon>
    </lineage>
</organism>
<evidence type="ECO:0008006" key="4">
    <source>
        <dbReference type="Google" id="ProtNLM"/>
    </source>
</evidence>
<feature type="coiled-coil region" evidence="1">
    <location>
        <begin position="123"/>
        <end position="168"/>
    </location>
</feature>
<evidence type="ECO:0000256" key="1">
    <source>
        <dbReference type="SAM" id="Coils"/>
    </source>
</evidence>
<keyword evidence="1" id="KW-0175">Coiled coil</keyword>
<evidence type="ECO:0000313" key="2">
    <source>
        <dbReference type="EMBL" id="OPH33529.1"/>
    </source>
</evidence>
<evidence type="ECO:0000313" key="3">
    <source>
        <dbReference type="Proteomes" id="UP000190777"/>
    </source>
</evidence>
<comment type="caution">
    <text evidence="2">The sequence shown here is derived from an EMBL/GenBank/DDBJ whole genome shotgun (WGS) entry which is preliminary data.</text>
</comment>
<keyword evidence="3" id="KW-1185">Reference proteome</keyword>
<proteinExistence type="predicted"/>
<reference evidence="2 3" key="1">
    <citation type="submission" date="2017-03" db="EMBL/GenBank/DDBJ databases">
        <title>Draft genome sequence of Moraxella equi CCUG 4950T type strain.</title>
        <authorList>
            <person name="Salva-Serra F."/>
            <person name="Engstrom-Jakobsson H."/>
            <person name="Thorell K."/>
            <person name="Jaen-Luchoro D."/>
            <person name="Gonzales-Siles L."/>
            <person name="Karlsson R."/>
            <person name="Yazdan S."/>
            <person name="Boulund F."/>
            <person name="Johnning A."/>
            <person name="Engstrand L."/>
            <person name="Kristiansson E."/>
            <person name="Moore E."/>
        </authorList>
    </citation>
    <scope>NUCLEOTIDE SEQUENCE [LARGE SCALE GENOMIC DNA]</scope>
    <source>
        <strain evidence="2 3">CCUG 4950</strain>
    </source>
</reference>
<sequence length="210" mass="22613">KTAESLVSSSASAAAYVEQIVGGIRSQMTALSEFGVSAQDANNAFAAIMDKSKKTVGSWSQFFSEMTKLDNIVKKQVDGFKAMDKAVDDATDSLSGQAVSMADLQKAQNALARATSFSIEGIVKLDKAKLNNLQEQIKQAQKQMNSLADTAKTTMQDLDAELASLQGREMDSQRIKQAQKLADLQAKMAEAVARGNVDEIAHYQKALSLQ</sequence>
<dbReference type="Proteomes" id="UP000190777">
    <property type="component" value="Unassembled WGS sequence"/>
</dbReference>
<feature type="non-terminal residue" evidence="2">
    <location>
        <position position="210"/>
    </location>
</feature>
<accession>A0ABX3NEC4</accession>
<gene>
    <name evidence="2" type="ORF">B5J93_12790</name>
</gene>
<dbReference type="EMBL" id="MXAP01000168">
    <property type="protein sequence ID" value="OPH33529.1"/>
    <property type="molecule type" value="Genomic_DNA"/>
</dbReference>
<name>A0ABX3NEC4_9GAMM</name>